<dbReference type="AlphaFoldDB" id="A0A834I2G3"/>
<dbReference type="PANTHER" id="PTHR10344:SF4">
    <property type="entry name" value="UMP-CMP KINASE 2, MITOCHONDRIAL"/>
    <property type="match status" value="1"/>
</dbReference>
<protein>
    <recommendedName>
        <fullName evidence="4">Thymidylate kinase-like domain-containing protein</fullName>
    </recommendedName>
</protein>
<dbReference type="InterPro" id="IPR039430">
    <property type="entry name" value="Thymidylate_kin-like_dom"/>
</dbReference>
<proteinExistence type="inferred from homology"/>
<gene>
    <name evidence="5" type="ORF">GWI33_015642</name>
</gene>
<evidence type="ECO:0000313" key="6">
    <source>
        <dbReference type="Proteomes" id="UP000625711"/>
    </source>
</evidence>
<accession>A0A834I2G3</accession>
<reference evidence="5" key="1">
    <citation type="submission" date="2020-08" db="EMBL/GenBank/DDBJ databases">
        <title>Genome sequencing and assembly of the red palm weevil Rhynchophorus ferrugineus.</title>
        <authorList>
            <person name="Dias G.B."/>
            <person name="Bergman C.M."/>
            <person name="Manee M."/>
        </authorList>
    </citation>
    <scope>NUCLEOTIDE SEQUENCE</scope>
    <source>
        <strain evidence="5">AA-2017</strain>
        <tissue evidence="5">Whole larva</tissue>
    </source>
</reference>
<dbReference type="PANTHER" id="PTHR10344">
    <property type="entry name" value="THYMIDYLATE KINASE"/>
    <property type="match status" value="1"/>
</dbReference>
<comment type="caution">
    <text evidence="5">The sequence shown here is derived from an EMBL/GenBank/DDBJ whole genome shotgun (WGS) entry which is preliminary data.</text>
</comment>
<dbReference type="InterPro" id="IPR027417">
    <property type="entry name" value="P-loop_NTPase"/>
</dbReference>
<evidence type="ECO:0000256" key="3">
    <source>
        <dbReference type="ARBA" id="ARBA00022840"/>
    </source>
</evidence>
<dbReference type="GO" id="GO:0004798">
    <property type="term" value="F:dTMP kinase activity"/>
    <property type="evidence" value="ECO:0007669"/>
    <property type="project" value="TreeGrafter"/>
</dbReference>
<dbReference type="Proteomes" id="UP000625711">
    <property type="component" value="Unassembled WGS sequence"/>
</dbReference>
<dbReference type="GO" id="GO:0006235">
    <property type="term" value="P:dTTP biosynthetic process"/>
    <property type="evidence" value="ECO:0007669"/>
    <property type="project" value="TreeGrafter"/>
</dbReference>
<sequence>METFAKFGLYPTLQDTLMALNKPELKGIGPITELLRIYNDAKSKHDNSCGAKKHPLIVLEGLDGCGKTSMGKVLAKKLHIVKHTTPPESIKHLRSYFDDNLMVRSAYYSLGNYIAALEIASILRDSPVIMDRFWHSTIAFAIGQGIRDKSVLLLLVSEEERIRRQSGRENVTQQELLLKNDLSFRKNVILAYKFMREPSVVQINADGSFGKVLYVLKNECTALIR</sequence>
<dbReference type="GO" id="GO:0005524">
    <property type="term" value="F:ATP binding"/>
    <property type="evidence" value="ECO:0007669"/>
    <property type="project" value="UniProtKB-KW"/>
</dbReference>
<dbReference type="GO" id="GO:0006227">
    <property type="term" value="P:dUDP biosynthetic process"/>
    <property type="evidence" value="ECO:0007669"/>
    <property type="project" value="TreeGrafter"/>
</dbReference>
<dbReference type="GO" id="GO:0006233">
    <property type="term" value="P:dTDP biosynthetic process"/>
    <property type="evidence" value="ECO:0007669"/>
    <property type="project" value="TreeGrafter"/>
</dbReference>
<dbReference type="GO" id="GO:0004550">
    <property type="term" value="F:nucleoside diphosphate kinase activity"/>
    <property type="evidence" value="ECO:0007669"/>
    <property type="project" value="TreeGrafter"/>
</dbReference>
<keyword evidence="6" id="KW-1185">Reference proteome</keyword>
<evidence type="ECO:0000256" key="2">
    <source>
        <dbReference type="ARBA" id="ARBA00022741"/>
    </source>
</evidence>
<organism evidence="5 6">
    <name type="scientific">Rhynchophorus ferrugineus</name>
    <name type="common">Red palm weevil</name>
    <name type="synonym">Curculio ferrugineus</name>
    <dbReference type="NCBI Taxonomy" id="354439"/>
    <lineage>
        <taxon>Eukaryota</taxon>
        <taxon>Metazoa</taxon>
        <taxon>Ecdysozoa</taxon>
        <taxon>Arthropoda</taxon>
        <taxon>Hexapoda</taxon>
        <taxon>Insecta</taxon>
        <taxon>Pterygota</taxon>
        <taxon>Neoptera</taxon>
        <taxon>Endopterygota</taxon>
        <taxon>Coleoptera</taxon>
        <taxon>Polyphaga</taxon>
        <taxon>Cucujiformia</taxon>
        <taxon>Curculionidae</taxon>
        <taxon>Dryophthorinae</taxon>
        <taxon>Rhynchophorus</taxon>
    </lineage>
</organism>
<dbReference type="SUPFAM" id="SSF52540">
    <property type="entry name" value="P-loop containing nucleoside triphosphate hydrolases"/>
    <property type="match status" value="1"/>
</dbReference>
<dbReference type="OrthoDB" id="425602at2759"/>
<dbReference type="EMBL" id="JAACXV010013955">
    <property type="protein sequence ID" value="KAF7271473.1"/>
    <property type="molecule type" value="Genomic_DNA"/>
</dbReference>
<keyword evidence="2" id="KW-0547">Nucleotide-binding</keyword>
<feature type="domain" description="Thymidylate kinase-like" evidence="4">
    <location>
        <begin position="59"/>
        <end position="206"/>
    </location>
</feature>
<name>A0A834I2G3_RHYFE</name>
<evidence type="ECO:0000259" key="4">
    <source>
        <dbReference type="Pfam" id="PF02223"/>
    </source>
</evidence>
<dbReference type="GO" id="GO:0005739">
    <property type="term" value="C:mitochondrion"/>
    <property type="evidence" value="ECO:0007669"/>
    <property type="project" value="TreeGrafter"/>
</dbReference>
<dbReference type="Gene3D" id="3.40.50.300">
    <property type="entry name" value="P-loop containing nucleotide triphosphate hydrolases"/>
    <property type="match status" value="1"/>
</dbReference>
<comment type="similarity">
    <text evidence="1">Belongs to the thymidylate kinase family.</text>
</comment>
<evidence type="ECO:0000256" key="1">
    <source>
        <dbReference type="ARBA" id="ARBA00009776"/>
    </source>
</evidence>
<keyword evidence="3" id="KW-0067">ATP-binding</keyword>
<evidence type="ECO:0000313" key="5">
    <source>
        <dbReference type="EMBL" id="KAF7271473.1"/>
    </source>
</evidence>
<dbReference type="Pfam" id="PF02223">
    <property type="entry name" value="Thymidylate_kin"/>
    <property type="match status" value="1"/>
</dbReference>